<organism evidence="15">
    <name type="scientific">Xenopsylla cheopis</name>
    <name type="common">Oriental rat flea</name>
    <name type="synonym">Pulex cheopis</name>
    <dbReference type="NCBI Taxonomy" id="163159"/>
    <lineage>
        <taxon>Eukaryota</taxon>
        <taxon>Metazoa</taxon>
        <taxon>Ecdysozoa</taxon>
        <taxon>Arthropoda</taxon>
        <taxon>Hexapoda</taxon>
        <taxon>Insecta</taxon>
        <taxon>Pterygota</taxon>
        <taxon>Neoptera</taxon>
        <taxon>Endopterygota</taxon>
        <taxon>Siphonaptera</taxon>
        <taxon>Pulicidae</taxon>
        <taxon>Xenopsyllinae</taxon>
        <taxon>Xenopsylla</taxon>
    </lineage>
</organism>
<dbReference type="InterPro" id="IPR015947">
    <property type="entry name" value="PUA-like_sf"/>
</dbReference>
<dbReference type="AlphaFoldDB" id="A0A6M2DIZ9"/>
<evidence type="ECO:0000259" key="13">
    <source>
        <dbReference type="PROSITE" id="PS51787"/>
    </source>
</evidence>
<dbReference type="Gene3D" id="2.30.130.40">
    <property type="entry name" value="LON domain-like"/>
    <property type="match status" value="1"/>
</dbReference>
<dbReference type="GO" id="GO:0005634">
    <property type="term" value="C:nucleus"/>
    <property type="evidence" value="ECO:0007669"/>
    <property type="project" value="UniProtKB-SubCell"/>
</dbReference>
<evidence type="ECO:0000256" key="7">
    <source>
        <dbReference type="ARBA" id="ARBA00022833"/>
    </source>
</evidence>
<dbReference type="GO" id="GO:0006508">
    <property type="term" value="P:proteolysis"/>
    <property type="evidence" value="ECO:0007669"/>
    <property type="project" value="UniProtKB-KW"/>
</dbReference>
<keyword evidence="15" id="KW-0378">Hydrolase</keyword>
<dbReference type="Gene3D" id="1.20.58.1480">
    <property type="match status" value="1"/>
</dbReference>
<dbReference type="Pfam" id="PF02190">
    <property type="entry name" value="LON_substr_bdg"/>
    <property type="match status" value="1"/>
</dbReference>
<comment type="subunit">
    <text evidence="12">Likely a component of a DCX (DDB1-CUL4-X-box) protein ligase complex. May interact with pic/DDB1.</text>
</comment>
<evidence type="ECO:0000256" key="12">
    <source>
        <dbReference type="ARBA" id="ARBA00046796"/>
    </source>
</evidence>
<keyword evidence="5" id="KW-0479">Metal-binding</keyword>
<dbReference type="FunFam" id="2.170.150.20:FF:000005">
    <property type="entry name" value="Blast:Protein cereblon homolog"/>
    <property type="match status" value="1"/>
</dbReference>
<evidence type="ECO:0000256" key="11">
    <source>
        <dbReference type="ARBA" id="ARBA00046075"/>
    </source>
</evidence>
<evidence type="ECO:0000256" key="8">
    <source>
        <dbReference type="ARBA" id="ARBA00022843"/>
    </source>
</evidence>
<keyword evidence="15" id="KW-0645">Protease</keyword>
<evidence type="ECO:0000259" key="14">
    <source>
        <dbReference type="PROSITE" id="PS51788"/>
    </source>
</evidence>
<feature type="domain" description="Lon N-terminal" evidence="13">
    <location>
        <begin position="102"/>
        <end position="325"/>
    </location>
</feature>
<evidence type="ECO:0000313" key="15">
    <source>
        <dbReference type="EMBL" id="NOV45874.1"/>
    </source>
</evidence>
<keyword evidence="6" id="KW-0833">Ubl conjugation pathway</keyword>
<dbReference type="InterPro" id="IPR034750">
    <property type="entry name" value="CULT"/>
</dbReference>
<keyword evidence="9" id="KW-0539">Nucleus</keyword>
<dbReference type="GO" id="GO:0008233">
    <property type="term" value="F:peptidase activity"/>
    <property type="evidence" value="ECO:0007669"/>
    <property type="project" value="UniProtKB-KW"/>
</dbReference>
<keyword evidence="8" id="KW-0832">Ubl conjugation</keyword>
<dbReference type="InterPro" id="IPR046336">
    <property type="entry name" value="Lon_prtase_N_sf"/>
</dbReference>
<dbReference type="UniPathway" id="UPA00143"/>
<evidence type="ECO:0000256" key="6">
    <source>
        <dbReference type="ARBA" id="ARBA00022786"/>
    </source>
</evidence>
<accession>A0A6M2DIZ9</accession>
<dbReference type="Gene3D" id="2.170.150.20">
    <property type="entry name" value="Peptide methionine sulfoxide reductase"/>
    <property type="match status" value="1"/>
</dbReference>
<evidence type="ECO:0000256" key="10">
    <source>
        <dbReference type="ARBA" id="ARBA00030079"/>
    </source>
</evidence>
<sequence length="437" mass="50084">MSDNEQDGDNFDLLDIVMHNSDDPEVIIMERLHFSPMGSTESLASSDGSNLHLDHDTDDPTDMNIEIVNYDRDLPGEHTYLGTDMLPVSGCLVLEQNAIYELPLLAHHSLIFPNQVLPMMPHIMHASRLSKEIEGSHVFGLVCPDESGKNMFEYGIICEIFEKESDHDADIVRVKARGRQRFKVLGPMKELRDYLSIVTQNVMILPEYVLKDPLSCAHLSSLDKYRLHVSSQNRNLAMIAKRRDSYLTSWPMFVFNQYDLNDIVDKIRNHFRQLNIDSFPSDPIALSFWVAHNLQLGASVRLLLFKLDSALHRLQIELKYLEKCGTLCCKVCRTEIAKTSDLFAMSNDGIQSHYCNPEGWIHETFTVRRANEIRLQGQKSTRTSWFPGYAWTIAMCKICNHHVGWLFTATELNLRPSEFWGLCRTSITQTTCIEENV</sequence>
<evidence type="ECO:0000256" key="3">
    <source>
        <dbReference type="ARBA" id="ARBA00005293"/>
    </source>
</evidence>
<dbReference type="SMART" id="SM00464">
    <property type="entry name" value="LON"/>
    <property type="match status" value="1"/>
</dbReference>
<evidence type="ECO:0000256" key="9">
    <source>
        <dbReference type="ARBA" id="ARBA00023242"/>
    </source>
</evidence>
<evidence type="ECO:0000256" key="1">
    <source>
        <dbReference type="ARBA" id="ARBA00004123"/>
    </source>
</evidence>
<name>A0A6M2DIZ9_XENCH</name>
<dbReference type="CDD" id="cd15777">
    <property type="entry name" value="CRBN_C_like"/>
    <property type="match status" value="1"/>
</dbReference>
<comment type="function">
    <text evidence="11">Substrate recognition component of a DCX (DDB1-CUL4-X-box) E3 protein ligase complex that mediates the ubiquitination and subsequent proteasomal degradation of target proteins. Has an essential role in mediating growth by negatively regulating insulin signaling. It also has a role in maintaining presynaptic function in the neuromuscular junction synapses of third-instar larvae.</text>
</comment>
<dbReference type="GO" id="GO:0016567">
    <property type="term" value="P:protein ubiquitination"/>
    <property type="evidence" value="ECO:0007669"/>
    <property type="project" value="UniProtKB-UniPathway"/>
</dbReference>
<reference evidence="15" key="1">
    <citation type="submission" date="2020-03" db="EMBL/GenBank/DDBJ databases">
        <title>Transcriptomic Profiling of the Digestive Tract of the Rat Flea, Xenopsylla cheopis, Following Blood Feeding and Infection with Yersinia pestis.</title>
        <authorList>
            <person name="Bland D.M."/>
            <person name="Martens C.A."/>
            <person name="Virtaneva K."/>
            <person name="Kanakabandi K."/>
            <person name="Long D."/>
            <person name="Rosenke R."/>
            <person name="Saturday G.A."/>
            <person name="Hoyt F.H."/>
            <person name="Bruno D.P."/>
            <person name="Ribeiro J.M.C."/>
            <person name="Hinnebusch J."/>
        </authorList>
    </citation>
    <scope>NUCLEOTIDE SEQUENCE</scope>
</reference>
<dbReference type="InterPro" id="IPR004910">
    <property type="entry name" value="Yippee/Mis18/Cereblon"/>
</dbReference>
<dbReference type="SUPFAM" id="SSF88697">
    <property type="entry name" value="PUA domain-like"/>
    <property type="match status" value="1"/>
</dbReference>
<comment type="similarity">
    <text evidence="3">Belongs to the CRBN family.</text>
</comment>
<dbReference type="EMBL" id="GIIL01002148">
    <property type="protein sequence ID" value="NOV45874.1"/>
    <property type="molecule type" value="Transcribed_RNA"/>
</dbReference>
<proteinExistence type="inferred from homology"/>
<protein>
    <recommendedName>
        <fullName evidence="4">Protein cereblon</fullName>
    </recommendedName>
    <alternativeName>
        <fullName evidence="10">Protein ohgata</fullName>
    </alternativeName>
</protein>
<dbReference type="GO" id="GO:0046872">
    <property type="term" value="F:metal ion binding"/>
    <property type="evidence" value="ECO:0007669"/>
    <property type="project" value="UniProtKB-KW"/>
</dbReference>
<keyword evidence="7" id="KW-0862">Zinc</keyword>
<dbReference type="InterPro" id="IPR003111">
    <property type="entry name" value="Lon_prtase_N"/>
</dbReference>
<comment type="pathway">
    <text evidence="2">Protein modification; protein ubiquitination.</text>
</comment>
<dbReference type="Pfam" id="PF03226">
    <property type="entry name" value="Yippee-Mis18"/>
    <property type="match status" value="1"/>
</dbReference>
<evidence type="ECO:0000256" key="5">
    <source>
        <dbReference type="ARBA" id="ARBA00022723"/>
    </source>
</evidence>
<feature type="domain" description="CULT" evidence="14">
    <location>
        <begin position="324"/>
        <end position="431"/>
    </location>
</feature>
<dbReference type="PROSITE" id="PS51788">
    <property type="entry name" value="CULT"/>
    <property type="match status" value="1"/>
</dbReference>
<dbReference type="PROSITE" id="PS51787">
    <property type="entry name" value="LON_N"/>
    <property type="match status" value="1"/>
</dbReference>
<evidence type="ECO:0000256" key="2">
    <source>
        <dbReference type="ARBA" id="ARBA00004906"/>
    </source>
</evidence>
<comment type="subcellular location">
    <subcellularLocation>
        <location evidence="1">Nucleus</location>
    </subcellularLocation>
</comment>
<evidence type="ECO:0000256" key="4">
    <source>
        <dbReference type="ARBA" id="ARBA00014394"/>
    </source>
</evidence>